<dbReference type="PANTHER" id="PTHR12794">
    <property type="entry name" value="GEMIN2"/>
    <property type="match status" value="1"/>
</dbReference>
<dbReference type="Pfam" id="PF04938">
    <property type="entry name" value="SIP1"/>
    <property type="match status" value="1"/>
</dbReference>
<dbReference type="GeneID" id="89974483"/>
<proteinExistence type="inferred from homology"/>
<dbReference type="AlphaFoldDB" id="A0AAV9N234"/>
<feature type="region of interest" description="Disordered" evidence="2">
    <location>
        <begin position="1"/>
        <end position="63"/>
    </location>
</feature>
<dbReference type="EMBL" id="JAVRRD010000024">
    <property type="protein sequence ID" value="KAK5047646.1"/>
    <property type="molecule type" value="Genomic_DNA"/>
</dbReference>
<protein>
    <recommendedName>
        <fullName evidence="5">Small-subunit processome Utp12 domain-containing protein</fullName>
    </recommendedName>
</protein>
<evidence type="ECO:0000313" key="3">
    <source>
        <dbReference type="EMBL" id="KAK5047646.1"/>
    </source>
</evidence>
<accession>A0AAV9N234</accession>
<dbReference type="Proteomes" id="UP001358417">
    <property type="component" value="Unassembled WGS sequence"/>
</dbReference>
<dbReference type="InterPro" id="IPR035426">
    <property type="entry name" value="Gemin2/Brr1"/>
</dbReference>
<keyword evidence="4" id="KW-1185">Reference proteome</keyword>
<evidence type="ECO:0008006" key="5">
    <source>
        <dbReference type="Google" id="ProtNLM"/>
    </source>
</evidence>
<organism evidence="3 4">
    <name type="scientific">Exophiala bonariae</name>
    <dbReference type="NCBI Taxonomy" id="1690606"/>
    <lineage>
        <taxon>Eukaryota</taxon>
        <taxon>Fungi</taxon>
        <taxon>Dikarya</taxon>
        <taxon>Ascomycota</taxon>
        <taxon>Pezizomycotina</taxon>
        <taxon>Eurotiomycetes</taxon>
        <taxon>Chaetothyriomycetidae</taxon>
        <taxon>Chaetothyriales</taxon>
        <taxon>Herpotrichiellaceae</taxon>
        <taxon>Exophiala</taxon>
    </lineage>
</organism>
<dbReference type="Gene3D" id="1.20.58.1070">
    <property type="match status" value="1"/>
</dbReference>
<evidence type="ECO:0000313" key="4">
    <source>
        <dbReference type="Proteomes" id="UP001358417"/>
    </source>
</evidence>
<dbReference type="GO" id="GO:0032797">
    <property type="term" value="C:SMN complex"/>
    <property type="evidence" value="ECO:0007669"/>
    <property type="project" value="TreeGrafter"/>
</dbReference>
<sequence length="396" mass="43174">MSRKRRNTSSPEADSPPAPKRHNPAAVTAHNATASEYDSSDDEESKEKPQFNEYTGQAGAFPGLGKDSDELFYGPASDGLEYLRMVRSEAKGVPQILSVVPATTTQNIASNGRQHGTSNHNHIEDGGGYYHDGTYTALTRASDKRTDDDSPASHALPPAQEHYHAALLSQFHVLQKTLRCTPPLETISSLPASSLISLPEDSRKARTRWEALVCTHDPHPAQLAVMDAASVLELVKLLRTKLIHLLHGGDVRRVRRVGAWLWSVLGKCRDRGELASEEVGELRLLAQRAVYLLIRDGGVEGDVALLDADADADDVDGGSQDGVTKSEKMVEVEVEEEGELLFDDDGSAGVDVGSTADRDQLVAVTLDMVITVVGEVYGQRDLLESRRKWQEKKIPI</sequence>
<name>A0AAV9N234_9EURO</name>
<feature type="compositionally biased region" description="Polar residues" evidence="2">
    <location>
        <begin position="109"/>
        <end position="120"/>
    </location>
</feature>
<comment type="similarity">
    <text evidence="1">Belongs to the gemin-2 family.</text>
</comment>
<evidence type="ECO:0000256" key="2">
    <source>
        <dbReference type="SAM" id="MobiDB-lite"/>
    </source>
</evidence>
<feature type="region of interest" description="Disordered" evidence="2">
    <location>
        <begin position="109"/>
        <end position="129"/>
    </location>
</feature>
<dbReference type="RefSeq" id="XP_064703173.1">
    <property type="nucleotide sequence ID" value="XM_064849872.1"/>
</dbReference>
<dbReference type="PANTHER" id="PTHR12794:SF0">
    <property type="entry name" value="GEM-ASSOCIATED PROTEIN 2"/>
    <property type="match status" value="1"/>
</dbReference>
<gene>
    <name evidence="3" type="ORF">LTR84_006311</name>
</gene>
<dbReference type="GO" id="GO:0000387">
    <property type="term" value="P:spliceosomal snRNP assembly"/>
    <property type="evidence" value="ECO:0007669"/>
    <property type="project" value="InterPro"/>
</dbReference>
<dbReference type="GO" id="GO:0005634">
    <property type="term" value="C:nucleus"/>
    <property type="evidence" value="ECO:0007669"/>
    <property type="project" value="TreeGrafter"/>
</dbReference>
<reference evidence="3 4" key="1">
    <citation type="submission" date="2023-08" db="EMBL/GenBank/DDBJ databases">
        <title>Black Yeasts Isolated from many extreme environments.</title>
        <authorList>
            <person name="Coleine C."/>
            <person name="Stajich J.E."/>
            <person name="Selbmann L."/>
        </authorList>
    </citation>
    <scope>NUCLEOTIDE SEQUENCE [LARGE SCALE GENOMIC DNA]</scope>
    <source>
        <strain evidence="3 4">CCFEE 5792</strain>
    </source>
</reference>
<comment type="caution">
    <text evidence="3">The sequence shown here is derived from an EMBL/GenBank/DDBJ whole genome shotgun (WGS) entry which is preliminary data.</text>
</comment>
<evidence type="ECO:0000256" key="1">
    <source>
        <dbReference type="ARBA" id="ARBA00025758"/>
    </source>
</evidence>